<comment type="function">
    <text evidence="5">Specifically catalyzes the decarboxylation of meso-diaminopimelate (meso-DAP) to L-lysine.</text>
</comment>
<feature type="domain" description="Orn/DAP/Arg decarboxylase 2 C-terminal" evidence="8">
    <location>
        <begin position="34"/>
        <end position="378"/>
    </location>
</feature>
<dbReference type="PANTHER" id="PTHR43727">
    <property type="entry name" value="DIAMINOPIMELATE DECARBOXYLASE"/>
    <property type="match status" value="1"/>
</dbReference>
<evidence type="ECO:0000313" key="10">
    <source>
        <dbReference type="EMBL" id="QUW03783.1"/>
    </source>
</evidence>
<evidence type="ECO:0000256" key="2">
    <source>
        <dbReference type="ARBA" id="ARBA00022793"/>
    </source>
</evidence>
<protein>
    <recommendedName>
        <fullName evidence="5 6">Diaminopimelate decarboxylase</fullName>
        <shortName evidence="5">DAP decarboxylase</shortName>
        <shortName evidence="5">DAPDC</shortName>
        <ecNumber evidence="5 6">4.1.1.20</ecNumber>
    </recommendedName>
</protein>
<accession>A0ABX8BA75</accession>
<keyword evidence="5" id="KW-0028">Amino-acid biosynthesis</keyword>
<feature type="binding site" evidence="5">
    <location>
        <position position="285"/>
    </location>
    <ligand>
        <name>substrate</name>
    </ligand>
</feature>
<dbReference type="PRINTS" id="PR01179">
    <property type="entry name" value="ODADCRBXLASE"/>
</dbReference>
<dbReference type="PROSITE" id="PS00879">
    <property type="entry name" value="ODR_DC_2_2"/>
    <property type="match status" value="1"/>
</dbReference>
<dbReference type="InterPro" id="IPR022644">
    <property type="entry name" value="De-COase2_N"/>
</dbReference>
<keyword evidence="3 5" id="KW-0663">Pyridoxal phosphate</keyword>
<evidence type="ECO:0000256" key="5">
    <source>
        <dbReference type="HAMAP-Rule" id="MF_02120"/>
    </source>
</evidence>
<keyword evidence="11" id="KW-1185">Reference proteome</keyword>
<feature type="binding site" evidence="5">
    <location>
        <position position="380"/>
    </location>
    <ligand>
        <name>substrate</name>
    </ligand>
</feature>
<dbReference type="Gene3D" id="2.40.37.10">
    <property type="entry name" value="Lyase, Ornithine Decarboxylase, Chain A, domain 1"/>
    <property type="match status" value="1"/>
</dbReference>
<dbReference type="InterPro" id="IPR022657">
    <property type="entry name" value="De-COase2_CS"/>
</dbReference>
<dbReference type="InterPro" id="IPR022653">
    <property type="entry name" value="De-COase2_pyr-phos_BS"/>
</dbReference>
<dbReference type="GO" id="GO:0008836">
    <property type="term" value="F:diaminopimelate decarboxylase activity"/>
    <property type="evidence" value="ECO:0007669"/>
    <property type="project" value="UniProtKB-EC"/>
</dbReference>
<dbReference type="Pfam" id="PF02784">
    <property type="entry name" value="Orn_Arg_deC_N"/>
    <property type="match status" value="1"/>
</dbReference>
<organism evidence="10 11">
    <name type="scientific">Chloracidobacterium validum</name>
    <dbReference type="NCBI Taxonomy" id="2821543"/>
    <lineage>
        <taxon>Bacteria</taxon>
        <taxon>Pseudomonadati</taxon>
        <taxon>Acidobacteriota</taxon>
        <taxon>Terriglobia</taxon>
        <taxon>Terriglobales</taxon>
        <taxon>Acidobacteriaceae</taxon>
        <taxon>Chloracidobacterium</taxon>
    </lineage>
</organism>
<evidence type="ECO:0000256" key="1">
    <source>
        <dbReference type="ARBA" id="ARBA00001933"/>
    </source>
</evidence>
<feature type="binding site" evidence="5">
    <location>
        <position position="325"/>
    </location>
    <ligand>
        <name>substrate</name>
    </ligand>
</feature>
<feature type="binding site" evidence="5">
    <location>
        <position position="321"/>
    </location>
    <ligand>
        <name>substrate</name>
    </ligand>
</feature>
<dbReference type="RefSeq" id="WP_211429673.1">
    <property type="nucleotide sequence ID" value="NZ_CP072648.1"/>
</dbReference>
<evidence type="ECO:0000259" key="9">
    <source>
        <dbReference type="Pfam" id="PF02784"/>
    </source>
</evidence>
<comment type="subunit">
    <text evidence="5">Homodimer.</text>
</comment>
<evidence type="ECO:0000259" key="8">
    <source>
        <dbReference type="Pfam" id="PF00278"/>
    </source>
</evidence>
<comment type="pathway">
    <text evidence="5 7">Amino-acid biosynthesis; L-lysine biosynthesis via DAP pathway; L-lysine from DL-2,6-diaminopimelate: step 1/1.</text>
</comment>
<dbReference type="PANTHER" id="PTHR43727:SF2">
    <property type="entry name" value="GROUP IV DECARBOXYLASE"/>
    <property type="match status" value="1"/>
</dbReference>
<proteinExistence type="inferred from homology"/>
<dbReference type="SUPFAM" id="SSF50621">
    <property type="entry name" value="Alanine racemase C-terminal domain-like"/>
    <property type="match status" value="1"/>
</dbReference>
<dbReference type="Proteomes" id="UP000676506">
    <property type="component" value="Chromosome 1"/>
</dbReference>
<evidence type="ECO:0000256" key="3">
    <source>
        <dbReference type="ARBA" id="ARBA00022898"/>
    </source>
</evidence>
<keyword evidence="5 7" id="KW-0457">Lysine biosynthesis</keyword>
<feature type="binding site" evidence="5">
    <location>
        <position position="244"/>
    </location>
    <ligand>
        <name>pyridoxal 5'-phosphate</name>
        <dbReference type="ChEBI" id="CHEBI:597326"/>
    </ligand>
</feature>
<dbReference type="PRINTS" id="PR01181">
    <property type="entry name" value="DAPDCRBXLASE"/>
</dbReference>
<dbReference type="EC" id="4.1.1.20" evidence="5 6"/>
<dbReference type="Gene3D" id="3.20.20.10">
    <property type="entry name" value="Alanine racemase"/>
    <property type="match status" value="1"/>
</dbReference>
<evidence type="ECO:0000256" key="6">
    <source>
        <dbReference type="NCBIfam" id="TIGR01048"/>
    </source>
</evidence>
<keyword evidence="2 5" id="KW-0210">Decarboxylase</keyword>
<feature type="domain" description="Orn/DAP/Arg decarboxylase 2 N-terminal" evidence="9">
    <location>
        <begin position="39"/>
        <end position="289"/>
    </location>
</feature>
<evidence type="ECO:0000256" key="7">
    <source>
        <dbReference type="RuleBase" id="RU003738"/>
    </source>
</evidence>
<feature type="binding site" evidence="5">
    <location>
        <begin position="282"/>
        <end position="285"/>
    </location>
    <ligand>
        <name>pyridoxal 5'-phosphate</name>
        <dbReference type="ChEBI" id="CHEBI:597326"/>
    </ligand>
</feature>
<dbReference type="Pfam" id="PF00278">
    <property type="entry name" value="Orn_DAP_Arg_deC"/>
    <property type="match status" value="1"/>
</dbReference>
<comment type="cofactor">
    <cofactor evidence="1 5 7">
        <name>pyridoxal 5'-phosphate</name>
        <dbReference type="ChEBI" id="CHEBI:597326"/>
    </cofactor>
</comment>
<keyword evidence="4 5" id="KW-0456">Lyase</keyword>
<dbReference type="CDD" id="cd06828">
    <property type="entry name" value="PLPDE_III_DapDC"/>
    <property type="match status" value="1"/>
</dbReference>
<comment type="catalytic activity">
    <reaction evidence="5 7">
        <text>meso-2,6-diaminopimelate + H(+) = L-lysine + CO2</text>
        <dbReference type="Rhea" id="RHEA:15101"/>
        <dbReference type="ChEBI" id="CHEBI:15378"/>
        <dbReference type="ChEBI" id="CHEBI:16526"/>
        <dbReference type="ChEBI" id="CHEBI:32551"/>
        <dbReference type="ChEBI" id="CHEBI:57791"/>
        <dbReference type="EC" id="4.1.1.20"/>
    </reaction>
</comment>
<feature type="modified residue" description="N6-(pyridoxal phosphate)lysine" evidence="5">
    <location>
        <position position="64"/>
    </location>
</feature>
<gene>
    <name evidence="5 10" type="primary">lysA</name>
    <name evidence="10" type="ORF">J8C06_04945</name>
</gene>
<dbReference type="EMBL" id="CP072648">
    <property type="protein sequence ID" value="QUW03783.1"/>
    <property type="molecule type" value="Genomic_DNA"/>
</dbReference>
<feature type="binding site" evidence="5">
    <location>
        <position position="352"/>
    </location>
    <ligand>
        <name>substrate</name>
    </ligand>
</feature>
<dbReference type="HAMAP" id="MF_02120">
    <property type="entry name" value="LysA"/>
    <property type="match status" value="1"/>
</dbReference>
<sequence length="400" mass="44598">MTMLLDYQNRRLRFGLDGKVCLAEFVSAREEPCYLYDLRHFTQRYRHFQETFADLPHMIHYAVKANAHPTFLRRVVELGGGADVVSGGELQRALEAGVPPERIIFSGVGKSHAELRLAISLGIKQINIESVGELRRIIALAETLDRPARVAFRFNPSVDAETHPYIATGFRSHKFGIDAEAVMACLALAAEARQWVRIVGISLHIGSQILDVGNFAEALRNTRPLAAALREQGFPLSTLDVGGGFGIHYDTGDESRELTNFAHYTEVIRQGTQGLADEILFEPGRFLVARCGVLLARVEYVKTTPYKTFVIVNTGMHHLIRPALYQARHRILPVVLHSERVSRVDVVGPLCESSDFLAQDIELPEVHEGDWLAIADAGAYARSMASEYNLHPFPDEQFIA</sequence>
<dbReference type="SUPFAM" id="SSF51419">
    <property type="entry name" value="PLP-binding barrel"/>
    <property type="match status" value="1"/>
</dbReference>
<dbReference type="InterPro" id="IPR022643">
    <property type="entry name" value="De-COase2_C"/>
</dbReference>
<dbReference type="NCBIfam" id="TIGR01048">
    <property type="entry name" value="lysA"/>
    <property type="match status" value="1"/>
</dbReference>
<name>A0ABX8BA75_9BACT</name>
<dbReference type="InterPro" id="IPR002986">
    <property type="entry name" value="DAP_deCOOHase_LysA"/>
</dbReference>
<comment type="similarity">
    <text evidence="5">Belongs to the Orn/Lys/Arg decarboxylase class-II family. LysA subfamily.</text>
</comment>
<feature type="binding site" evidence="5">
    <location>
        <position position="380"/>
    </location>
    <ligand>
        <name>pyridoxal 5'-phosphate</name>
        <dbReference type="ChEBI" id="CHEBI:597326"/>
    </ligand>
</feature>
<dbReference type="PROSITE" id="PS00878">
    <property type="entry name" value="ODR_DC_2_1"/>
    <property type="match status" value="1"/>
</dbReference>
<reference evidence="10 11" key="1">
    <citation type="submission" date="2021-03" db="EMBL/GenBank/DDBJ databases">
        <title>Genomic and phenotypic characterization of Chloracidobacterium isolates provides evidence for multiple species.</title>
        <authorList>
            <person name="Saini M.K."/>
            <person name="Costas A.M.G."/>
            <person name="Tank M."/>
            <person name="Bryant D.A."/>
        </authorList>
    </citation>
    <scope>NUCLEOTIDE SEQUENCE [LARGE SCALE GENOMIC DNA]</scope>
    <source>
        <strain evidence="10 11">BV2-C</strain>
    </source>
</reference>
<dbReference type="InterPro" id="IPR029066">
    <property type="entry name" value="PLP-binding_barrel"/>
</dbReference>
<dbReference type="InterPro" id="IPR000183">
    <property type="entry name" value="Orn/DAP/Arg_de-COase"/>
</dbReference>
<evidence type="ECO:0000256" key="4">
    <source>
        <dbReference type="ARBA" id="ARBA00023239"/>
    </source>
</evidence>
<dbReference type="InterPro" id="IPR009006">
    <property type="entry name" value="Ala_racemase/Decarboxylase_C"/>
</dbReference>
<evidence type="ECO:0000313" key="11">
    <source>
        <dbReference type="Proteomes" id="UP000676506"/>
    </source>
</evidence>